<evidence type="ECO:0000256" key="1">
    <source>
        <dbReference type="ARBA" id="ARBA00001947"/>
    </source>
</evidence>
<dbReference type="GO" id="GO:0034079">
    <property type="term" value="P:butanediol biosynthetic process"/>
    <property type="evidence" value="ECO:0007669"/>
    <property type="project" value="TreeGrafter"/>
</dbReference>
<dbReference type="STRING" id="1071383.J7RMA3"/>
<dbReference type="GeneID" id="34526373"/>
<dbReference type="InterPro" id="IPR020843">
    <property type="entry name" value="ER"/>
</dbReference>
<comment type="cofactor">
    <cofactor evidence="1 6">
        <name>Zn(2+)</name>
        <dbReference type="ChEBI" id="CHEBI:29105"/>
    </cofactor>
</comment>
<keyword evidence="4 6" id="KW-0862">Zinc</keyword>
<evidence type="ECO:0000259" key="7">
    <source>
        <dbReference type="SMART" id="SM00829"/>
    </source>
</evidence>
<dbReference type="InterPro" id="IPR013154">
    <property type="entry name" value="ADH-like_N"/>
</dbReference>
<dbReference type="SUPFAM" id="SSF51735">
    <property type="entry name" value="NAD(P)-binding Rossmann-fold domains"/>
    <property type="match status" value="1"/>
</dbReference>
<evidence type="ECO:0000256" key="2">
    <source>
        <dbReference type="ARBA" id="ARBA00008072"/>
    </source>
</evidence>
<protein>
    <recommendedName>
        <fullName evidence="7">Enoyl reductase (ER) domain-containing protein</fullName>
    </recommendedName>
</protein>
<dbReference type="Gene3D" id="3.40.50.720">
    <property type="entry name" value="NAD(P)-binding Rossmann-like Domain"/>
    <property type="match status" value="1"/>
</dbReference>
<dbReference type="GO" id="GO:0005737">
    <property type="term" value="C:cytoplasm"/>
    <property type="evidence" value="ECO:0007669"/>
    <property type="project" value="TreeGrafter"/>
</dbReference>
<dbReference type="SMART" id="SM00829">
    <property type="entry name" value="PKS_ER"/>
    <property type="match status" value="1"/>
</dbReference>
<keyword evidence="9" id="KW-1185">Reference proteome</keyword>
<dbReference type="InterPro" id="IPR013149">
    <property type="entry name" value="ADH-like_C"/>
</dbReference>
<organism evidence="8 9">
    <name type="scientific">Huiozyma naganishii (strain ATCC MYA-139 / BCRC 22969 / CBS 8797 / KCTC 17520 / NBRC 10181 / NCYC 3082 / Yp74L-3)</name>
    <name type="common">Yeast</name>
    <name type="synonym">Kazachstania naganishii</name>
    <dbReference type="NCBI Taxonomy" id="1071383"/>
    <lineage>
        <taxon>Eukaryota</taxon>
        <taxon>Fungi</taxon>
        <taxon>Dikarya</taxon>
        <taxon>Ascomycota</taxon>
        <taxon>Saccharomycotina</taxon>
        <taxon>Saccharomycetes</taxon>
        <taxon>Saccharomycetales</taxon>
        <taxon>Saccharomycetaceae</taxon>
        <taxon>Huiozyma</taxon>
    </lineage>
</organism>
<dbReference type="GO" id="GO:0000721">
    <property type="term" value="F:(R,R)-butanediol dehydrogenase activity"/>
    <property type="evidence" value="ECO:0007669"/>
    <property type="project" value="TreeGrafter"/>
</dbReference>
<dbReference type="EMBL" id="HE978318">
    <property type="protein sequence ID" value="CCK70673.1"/>
    <property type="molecule type" value="Genomic_DNA"/>
</dbReference>
<dbReference type="RefSeq" id="XP_022464919.1">
    <property type="nucleotide sequence ID" value="XM_022608421.1"/>
</dbReference>
<gene>
    <name evidence="8" type="primary">KNAG0E04200</name>
    <name evidence="8" type="ordered locus">KNAG_0E04200</name>
</gene>
<dbReference type="InterPro" id="IPR002328">
    <property type="entry name" value="ADH_Zn_CS"/>
</dbReference>
<name>J7RMA3_HUIN7</name>
<dbReference type="Proteomes" id="UP000006310">
    <property type="component" value="Chromosome 5"/>
</dbReference>
<dbReference type="InterPro" id="IPR011032">
    <property type="entry name" value="GroES-like_sf"/>
</dbReference>
<keyword evidence="5" id="KW-0560">Oxidoreductase</keyword>
<reference evidence="9" key="2">
    <citation type="submission" date="2012-08" db="EMBL/GenBank/DDBJ databases">
        <title>Genome sequence of Kazachstania naganishii.</title>
        <authorList>
            <person name="Gordon J.L."/>
            <person name="Armisen D."/>
            <person name="Proux-Wera E."/>
            <person name="OhEigeartaigh S.S."/>
            <person name="Byrne K.P."/>
            <person name="Wolfe K.H."/>
        </authorList>
    </citation>
    <scope>NUCLEOTIDE SEQUENCE [LARGE SCALE GENOMIC DNA]</scope>
    <source>
        <strain evidence="9">ATCC MYA-139 / BCRC 22969 / CBS 8797 / CCRC 22969 / KCTC 17520 / NBRC 10181 / NCYC 3082</strain>
    </source>
</reference>
<dbReference type="Pfam" id="PF08240">
    <property type="entry name" value="ADH_N"/>
    <property type="match status" value="1"/>
</dbReference>
<evidence type="ECO:0000256" key="4">
    <source>
        <dbReference type="ARBA" id="ARBA00022833"/>
    </source>
</evidence>
<feature type="domain" description="Enoyl reductase (ER)" evidence="7">
    <location>
        <begin position="10"/>
        <end position="375"/>
    </location>
</feature>
<dbReference type="eggNOG" id="KOG0024">
    <property type="taxonomic scope" value="Eukaryota"/>
</dbReference>
<dbReference type="PROSITE" id="PS00059">
    <property type="entry name" value="ADH_ZINC"/>
    <property type="match status" value="1"/>
</dbReference>
<dbReference type="HOGENOM" id="CLU_026673_11_0_1"/>
<dbReference type="OMA" id="PVVFECV"/>
<dbReference type="Gene3D" id="3.90.180.10">
    <property type="entry name" value="Medium-chain alcohol dehydrogenases, catalytic domain"/>
    <property type="match status" value="1"/>
</dbReference>
<evidence type="ECO:0000256" key="6">
    <source>
        <dbReference type="RuleBase" id="RU361277"/>
    </source>
</evidence>
<evidence type="ECO:0000313" key="9">
    <source>
        <dbReference type="Proteomes" id="UP000006310"/>
    </source>
</evidence>
<dbReference type="AlphaFoldDB" id="J7RMA3"/>
<dbReference type="KEGG" id="kng:KNAG_0E04200"/>
<dbReference type="PANTHER" id="PTHR43161">
    <property type="entry name" value="SORBITOL DEHYDROGENASE"/>
    <property type="match status" value="1"/>
</dbReference>
<reference evidence="8 9" key="1">
    <citation type="journal article" date="2011" name="Proc. Natl. Acad. Sci. U.S.A.">
        <title>Evolutionary erosion of yeast sex chromosomes by mating-type switching accidents.</title>
        <authorList>
            <person name="Gordon J.L."/>
            <person name="Armisen D."/>
            <person name="Proux-Wera E."/>
            <person name="Oheigeartaigh S.S."/>
            <person name="Byrne K.P."/>
            <person name="Wolfe K.H."/>
        </authorList>
    </citation>
    <scope>NUCLEOTIDE SEQUENCE [LARGE SCALE GENOMIC DNA]</scope>
    <source>
        <strain evidence="9">ATCC MYA-139 / BCRC 22969 / CBS 8797 / CCRC 22969 / KCTC 17520 / NBRC 10181 / NCYC 3082</strain>
    </source>
</reference>
<keyword evidence="3 6" id="KW-0479">Metal-binding</keyword>
<evidence type="ECO:0000256" key="5">
    <source>
        <dbReference type="ARBA" id="ARBA00023002"/>
    </source>
</evidence>
<dbReference type="Pfam" id="PF00107">
    <property type="entry name" value="ADH_zinc_N"/>
    <property type="match status" value="1"/>
</dbReference>
<dbReference type="GO" id="GO:0008270">
    <property type="term" value="F:zinc ion binding"/>
    <property type="evidence" value="ECO:0007669"/>
    <property type="project" value="InterPro"/>
</dbReference>
<dbReference type="OrthoDB" id="5363962at2759"/>
<dbReference type="PANTHER" id="PTHR43161:SF23">
    <property type="entry name" value="(R,R)-BUTANEDIOL DEHYDROGENASE-RELATED"/>
    <property type="match status" value="1"/>
</dbReference>
<accession>J7RMA3</accession>
<evidence type="ECO:0000313" key="8">
    <source>
        <dbReference type="EMBL" id="CCK70673.1"/>
    </source>
</evidence>
<dbReference type="CDD" id="cd08233">
    <property type="entry name" value="butanediol_DH_like"/>
    <property type="match status" value="1"/>
</dbReference>
<sequence length="385" mass="42195">MRALVYFSKGDIRFTDTLAEPEISTGDELLVDIVYCGICGTDLHELTDGPIFFPLDNERNEISGNGLPQAMGHEMAGIVTAVGSGVKKFQVGDHVAIEPTGTCRDRYRWPDAPDAKKPVCTSCQRGMYNCCDYLGLIGNGVQSGGFAERIVVNESHCYKCPDNLPWEVAALIQPIAVCWHAINIAQFKPGSSVLILGGGPIGLGTILALNGHGCTEIIVSEPVKLRRDYAEKMGAVVYDPLQCSHEQSIPNLRKMAPGADGFDYCFDCSGTPATLKASIECLTFRGTAVNVAMWATNKAVNFYPMDITKQEKIYTGSMCYTYHDFEEVIEAFGDGSIDAEKARHMITSKVRLEQGYEDALLKLLTHKEETIKILITPNNHHELDS</sequence>
<evidence type="ECO:0000256" key="3">
    <source>
        <dbReference type="ARBA" id="ARBA00022723"/>
    </source>
</evidence>
<proteinExistence type="inferred from homology"/>
<dbReference type="InterPro" id="IPR036291">
    <property type="entry name" value="NAD(P)-bd_dom_sf"/>
</dbReference>
<dbReference type="SUPFAM" id="SSF50129">
    <property type="entry name" value="GroES-like"/>
    <property type="match status" value="1"/>
</dbReference>
<comment type="similarity">
    <text evidence="2 6">Belongs to the zinc-containing alcohol dehydrogenase family.</text>
</comment>